<dbReference type="PANTHER" id="PTHR43289:SF34">
    <property type="entry name" value="SERINE_THREONINE-PROTEIN KINASE YBDM-RELATED"/>
    <property type="match status" value="1"/>
</dbReference>
<feature type="region of interest" description="Disordered" evidence="6">
    <location>
        <begin position="54"/>
        <end position="87"/>
    </location>
</feature>
<name>A0A0H4X325_9BACT</name>
<sequence>MTLVPSSLPACPDENLLAAFASGALPSAKVLEVEAHLDGCAECRELVAAVAAESSLPGTGHSRTPTRLDTGLPTLSDPSPDTGLPPDTRLGPYVIRGVLGMGGMGVVYAADDSRLGRRVALKLLRPLREGAEEEGRARLLREAQAMARLSHPNVLPIFELGTAEGRDFLAMEWVEGTTLAEWLRERERPWREVLDVFLAAGAGLAAAHRAGLVHRDFKPSNVLVGFDGRVRVTDFGLARQDAAVPSTVQMEGRDEATSAKASVLTRHGQVAGTPAYMSPEQHAGHAVDARSDQYSFCVALHEAFEGERPSLLPSDAAPRNLPSRRRSQDLPRHIRAGLAQGLSPDPEQRFASMDALMTALTQPAGLPLRHRIRIVGAVLSLMALLAGFGVALWRLPSPEAPPAADAQLRAVLAGADGAPSAASFPPLRLNEVRELSVPGLRRVAVSDPVVLSVESLGNGKLRLTGEAEGSTYLVTWAGEAGQMEIFSVSVTAR</sequence>
<feature type="region of interest" description="Disordered" evidence="6">
    <location>
        <begin position="309"/>
        <end position="331"/>
    </location>
</feature>
<evidence type="ECO:0000256" key="4">
    <source>
        <dbReference type="ARBA" id="ARBA00022840"/>
    </source>
</evidence>
<dbReference type="KEGG" id="mym:A176_006948"/>
<dbReference type="STRING" id="1297742.A176_006948"/>
<dbReference type="GO" id="GO:0004674">
    <property type="term" value="F:protein serine/threonine kinase activity"/>
    <property type="evidence" value="ECO:0007669"/>
    <property type="project" value="TreeGrafter"/>
</dbReference>
<evidence type="ECO:0000256" key="1">
    <source>
        <dbReference type="ARBA" id="ARBA00022679"/>
    </source>
</evidence>
<dbReference type="PROSITE" id="PS00108">
    <property type="entry name" value="PROTEIN_KINASE_ST"/>
    <property type="match status" value="1"/>
</dbReference>
<dbReference type="InterPro" id="IPR008271">
    <property type="entry name" value="Ser/Thr_kinase_AS"/>
</dbReference>
<evidence type="ECO:0000256" key="6">
    <source>
        <dbReference type="SAM" id="MobiDB-lite"/>
    </source>
</evidence>
<dbReference type="InterPro" id="IPR000719">
    <property type="entry name" value="Prot_kinase_dom"/>
</dbReference>
<keyword evidence="2 5" id="KW-0547">Nucleotide-binding</keyword>
<accession>A0A0H4X325</accession>
<feature type="binding site" evidence="5">
    <location>
        <position position="122"/>
    </location>
    <ligand>
        <name>ATP</name>
        <dbReference type="ChEBI" id="CHEBI:30616"/>
    </ligand>
</feature>
<dbReference type="Pfam" id="PF00069">
    <property type="entry name" value="Pkinase"/>
    <property type="match status" value="1"/>
</dbReference>
<evidence type="ECO:0000256" key="5">
    <source>
        <dbReference type="PROSITE-ProRule" id="PRU10141"/>
    </source>
</evidence>
<dbReference type="Gene3D" id="1.10.10.1320">
    <property type="entry name" value="Anti-sigma factor, zinc-finger domain"/>
    <property type="match status" value="1"/>
</dbReference>
<organism evidence="8 9">
    <name type="scientific">Pseudomyxococcus hansupus</name>
    <dbReference type="NCBI Taxonomy" id="1297742"/>
    <lineage>
        <taxon>Bacteria</taxon>
        <taxon>Pseudomonadati</taxon>
        <taxon>Myxococcota</taxon>
        <taxon>Myxococcia</taxon>
        <taxon>Myxococcales</taxon>
        <taxon>Cystobacterineae</taxon>
        <taxon>Myxococcaceae</taxon>
        <taxon>Pseudomyxococcus</taxon>
    </lineage>
</organism>
<dbReference type="InterPro" id="IPR032789">
    <property type="entry name" value="T2SS-T3SS_pil_N"/>
</dbReference>
<keyword evidence="3 8" id="KW-0418">Kinase</keyword>
<dbReference type="EMBL" id="CP012109">
    <property type="protein sequence ID" value="AKQ70036.1"/>
    <property type="molecule type" value="Genomic_DNA"/>
</dbReference>
<dbReference type="PROSITE" id="PS00107">
    <property type="entry name" value="PROTEIN_KINASE_ATP"/>
    <property type="match status" value="1"/>
</dbReference>
<dbReference type="Proteomes" id="UP000009026">
    <property type="component" value="Chromosome"/>
</dbReference>
<evidence type="ECO:0000256" key="2">
    <source>
        <dbReference type="ARBA" id="ARBA00022741"/>
    </source>
</evidence>
<dbReference type="RefSeq" id="WP_002637763.1">
    <property type="nucleotide sequence ID" value="NZ_CP012109.1"/>
</dbReference>
<evidence type="ECO:0000313" key="9">
    <source>
        <dbReference type="Proteomes" id="UP000009026"/>
    </source>
</evidence>
<dbReference type="InterPro" id="IPR027383">
    <property type="entry name" value="Znf_put"/>
</dbReference>
<dbReference type="SUPFAM" id="SSF56112">
    <property type="entry name" value="Protein kinase-like (PK-like)"/>
    <property type="match status" value="1"/>
</dbReference>
<dbReference type="InterPro" id="IPR017441">
    <property type="entry name" value="Protein_kinase_ATP_BS"/>
</dbReference>
<dbReference type="CDD" id="cd14014">
    <property type="entry name" value="STKc_PknB_like"/>
    <property type="match status" value="1"/>
</dbReference>
<dbReference type="PANTHER" id="PTHR43289">
    <property type="entry name" value="MITOGEN-ACTIVATED PROTEIN KINASE KINASE KINASE 20-RELATED"/>
    <property type="match status" value="1"/>
</dbReference>
<dbReference type="GO" id="GO:0005524">
    <property type="term" value="F:ATP binding"/>
    <property type="evidence" value="ECO:0007669"/>
    <property type="project" value="UniProtKB-UniRule"/>
</dbReference>
<dbReference type="AlphaFoldDB" id="A0A0H4X325"/>
<proteinExistence type="predicted"/>
<dbReference type="OrthoDB" id="9801841at2"/>
<dbReference type="Pfam" id="PF13629">
    <property type="entry name" value="T2SS-T3SS_pil_N"/>
    <property type="match status" value="1"/>
</dbReference>
<dbReference type="PATRIC" id="fig|1297742.4.peg.7047"/>
<gene>
    <name evidence="8" type="ORF">A176_006948</name>
</gene>
<dbReference type="Gene3D" id="3.30.200.20">
    <property type="entry name" value="Phosphorylase Kinase, domain 1"/>
    <property type="match status" value="1"/>
</dbReference>
<keyword evidence="9" id="KW-1185">Reference proteome</keyword>
<keyword evidence="1" id="KW-0808">Transferase</keyword>
<dbReference type="Pfam" id="PF13490">
    <property type="entry name" value="zf-HC2"/>
    <property type="match status" value="1"/>
</dbReference>
<evidence type="ECO:0000259" key="7">
    <source>
        <dbReference type="PROSITE" id="PS50011"/>
    </source>
</evidence>
<dbReference type="Gene3D" id="1.10.510.10">
    <property type="entry name" value="Transferase(Phosphotransferase) domain 1"/>
    <property type="match status" value="1"/>
</dbReference>
<evidence type="ECO:0000256" key="3">
    <source>
        <dbReference type="ARBA" id="ARBA00022777"/>
    </source>
</evidence>
<dbReference type="eggNOG" id="COG0515">
    <property type="taxonomic scope" value="Bacteria"/>
</dbReference>
<keyword evidence="4 5" id="KW-0067">ATP-binding</keyword>
<dbReference type="PROSITE" id="PS50011">
    <property type="entry name" value="PROTEIN_KINASE_DOM"/>
    <property type="match status" value="1"/>
</dbReference>
<feature type="domain" description="Protein kinase" evidence="7">
    <location>
        <begin position="93"/>
        <end position="361"/>
    </location>
</feature>
<dbReference type="InterPro" id="IPR041916">
    <property type="entry name" value="Anti_sigma_zinc_sf"/>
</dbReference>
<protein>
    <submittedName>
        <fullName evidence="8">Serine/threonine kinase PKN8</fullName>
    </submittedName>
</protein>
<evidence type="ECO:0000313" key="8">
    <source>
        <dbReference type="EMBL" id="AKQ70036.1"/>
    </source>
</evidence>
<reference evidence="8 9" key="1">
    <citation type="journal article" date="2016" name="PLoS ONE">
        <title>Complete Genome Sequence and Comparative Genomics of a Novel Myxobacterium Myxococcus hansupus.</title>
        <authorList>
            <person name="Sharma G."/>
            <person name="Narwani T."/>
            <person name="Subramanian S."/>
        </authorList>
    </citation>
    <scope>NUCLEOTIDE SEQUENCE [LARGE SCALE GENOMIC DNA]</scope>
    <source>
        <strain evidence="9">mixupus</strain>
    </source>
</reference>
<dbReference type="InterPro" id="IPR011009">
    <property type="entry name" value="Kinase-like_dom_sf"/>
</dbReference>